<dbReference type="Ensembl" id="ENSAOWT00000015016.1">
    <property type="protein sequence ID" value="ENSAOWP00000013217.1"/>
    <property type="gene ID" value="ENSAOWG00000009013.1"/>
</dbReference>
<dbReference type="GO" id="GO:0005576">
    <property type="term" value="C:extracellular region"/>
    <property type="evidence" value="ECO:0007669"/>
    <property type="project" value="UniProtKB-SubCell"/>
</dbReference>
<dbReference type="PANTHER" id="PTHR10136:SF8">
    <property type="entry name" value="SECRETOGLOBIN FAMILY 1C MEMBER 1-RELATED"/>
    <property type="match status" value="1"/>
</dbReference>
<keyword evidence="5" id="KW-1185">Reference proteome</keyword>
<keyword evidence="3" id="KW-0964">Secreted</keyword>
<evidence type="ECO:0000313" key="4">
    <source>
        <dbReference type="Ensembl" id="ENSAOWP00000013217.1"/>
    </source>
</evidence>
<dbReference type="SUPFAM" id="SSF48201">
    <property type="entry name" value="Uteroglobin-like"/>
    <property type="match status" value="1"/>
</dbReference>
<dbReference type="PANTHER" id="PTHR10136">
    <property type="entry name" value="SECRETOGLOBIN FAMILY 1 MEMBER"/>
    <property type="match status" value="1"/>
</dbReference>
<dbReference type="InterPro" id="IPR035960">
    <property type="entry name" value="Secretoglobin_sf"/>
</dbReference>
<comment type="similarity">
    <text evidence="2">Belongs to the secretoglobin family.</text>
</comment>
<dbReference type="PROSITE" id="PS51311">
    <property type="entry name" value="SCGB"/>
    <property type="match status" value="1"/>
</dbReference>
<name>A0A8B9PL16_APTOW</name>
<organism evidence="4 5">
    <name type="scientific">Apteryx owenii</name>
    <name type="common">Little spotted kiwi</name>
    <dbReference type="NCBI Taxonomy" id="8824"/>
    <lineage>
        <taxon>Eukaryota</taxon>
        <taxon>Metazoa</taxon>
        <taxon>Chordata</taxon>
        <taxon>Craniata</taxon>
        <taxon>Vertebrata</taxon>
        <taxon>Euteleostomi</taxon>
        <taxon>Archelosauria</taxon>
        <taxon>Archosauria</taxon>
        <taxon>Dinosauria</taxon>
        <taxon>Saurischia</taxon>
        <taxon>Theropoda</taxon>
        <taxon>Coelurosauria</taxon>
        <taxon>Aves</taxon>
        <taxon>Palaeognathae</taxon>
        <taxon>Apterygiformes</taxon>
        <taxon>Apterygidae</taxon>
        <taxon>Apteryx</taxon>
    </lineage>
</organism>
<accession>A0A8B9PL16</accession>
<protein>
    <recommendedName>
        <fullName evidence="6">Secretoglobin family 1C member 1</fullName>
    </recommendedName>
</protein>
<evidence type="ECO:0000256" key="2">
    <source>
        <dbReference type="ARBA" id="ARBA00008650"/>
    </source>
</evidence>
<dbReference type="InterPro" id="IPR043215">
    <property type="entry name" value="Secretoglobin_1C-like"/>
</dbReference>
<evidence type="ECO:0000313" key="5">
    <source>
        <dbReference type="Proteomes" id="UP000694424"/>
    </source>
</evidence>
<reference evidence="4" key="2">
    <citation type="submission" date="2025-09" db="UniProtKB">
        <authorList>
            <consortium name="Ensembl"/>
        </authorList>
    </citation>
    <scope>IDENTIFICATION</scope>
</reference>
<sequence>MEAVSPCLNSRAAHLAEKQLKCYRGVLPAIEDIVPGFLQTLLEGTLEQLYTGPISQYKIDDLTKSALNALKKCIDELSPEHIKALVDLLEDSVQ</sequence>
<reference evidence="4" key="1">
    <citation type="submission" date="2025-08" db="UniProtKB">
        <authorList>
            <consortium name="Ensembl"/>
        </authorList>
    </citation>
    <scope>IDENTIFICATION</scope>
</reference>
<dbReference type="AlphaFoldDB" id="A0A8B9PL16"/>
<evidence type="ECO:0000256" key="1">
    <source>
        <dbReference type="ARBA" id="ARBA00004613"/>
    </source>
</evidence>
<dbReference type="InterPro" id="IPR016126">
    <property type="entry name" value="Secretoglobin"/>
</dbReference>
<comment type="subcellular location">
    <subcellularLocation>
        <location evidence="1">Secreted</location>
    </subcellularLocation>
</comment>
<proteinExistence type="inferred from homology"/>
<dbReference type="Pfam" id="PF01099">
    <property type="entry name" value="Uteroglobin"/>
    <property type="match status" value="1"/>
</dbReference>
<evidence type="ECO:0000256" key="3">
    <source>
        <dbReference type="ARBA" id="ARBA00022525"/>
    </source>
</evidence>
<dbReference type="Proteomes" id="UP000694424">
    <property type="component" value="Unplaced"/>
</dbReference>
<evidence type="ECO:0008006" key="6">
    <source>
        <dbReference type="Google" id="ProtNLM"/>
    </source>
</evidence>